<dbReference type="InterPro" id="IPR036291">
    <property type="entry name" value="NAD(P)-bd_dom_sf"/>
</dbReference>
<evidence type="ECO:0000313" key="4">
    <source>
        <dbReference type="EMBL" id="OYO10483.1"/>
    </source>
</evidence>
<dbReference type="RefSeq" id="WP_094406219.1">
    <property type="nucleotide sequence ID" value="NZ_NMVO01000016.1"/>
</dbReference>
<dbReference type="CDD" id="cd05289">
    <property type="entry name" value="MDR_like_2"/>
    <property type="match status" value="1"/>
</dbReference>
<dbReference type="Pfam" id="PF13602">
    <property type="entry name" value="ADH_zinc_N_2"/>
    <property type="match status" value="1"/>
</dbReference>
<dbReference type="Gene3D" id="3.40.50.720">
    <property type="entry name" value="NAD(P)-binding Rossmann-like Domain"/>
    <property type="match status" value="1"/>
</dbReference>
<dbReference type="SMART" id="SM00829">
    <property type="entry name" value="PKS_ER"/>
    <property type="match status" value="1"/>
</dbReference>
<evidence type="ECO:0000256" key="2">
    <source>
        <dbReference type="ARBA" id="ARBA00023002"/>
    </source>
</evidence>
<dbReference type="OrthoDB" id="3175656at2"/>
<dbReference type="GO" id="GO:0035925">
    <property type="term" value="F:mRNA 3'-UTR AU-rich region binding"/>
    <property type="evidence" value="ECO:0007669"/>
    <property type="project" value="TreeGrafter"/>
</dbReference>
<reference evidence="4 5" key="1">
    <citation type="submission" date="2017-07" db="EMBL/GenBank/DDBJ databases">
        <title>Draft whole genome sequences of clinical Proprionibacteriaceae strains.</title>
        <authorList>
            <person name="Bernier A.-M."/>
            <person name="Bernard K."/>
            <person name="Domingo M.-C."/>
        </authorList>
    </citation>
    <scope>NUCLEOTIDE SEQUENCE [LARGE SCALE GENOMIC DNA]</scope>
    <source>
        <strain evidence="4 5">NML 030167</strain>
    </source>
</reference>
<dbReference type="PANTHER" id="PTHR48106">
    <property type="entry name" value="QUINONE OXIDOREDUCTASE PIG3-RELATED"/>
    <property type="match status" value="1"/>
</dbReference>
<dbReference type="InterPro" id="IPR013154">
    <property type="entry name" value="ADH-like_N"/>
</dbReference>
<name>A0A255G8E3_9ACTN</name>
<keyword evidence="1" id="KW-0521">NADP</keyword>
<dbReference type="Pfam" id="PF08240">
    <property type="entry name" value="ADH_N"/>
    <property type="match status" value="1"/>
</dbReference>
<dbReference type="AlphaFoldDB" id="A0A255G8E3"/>
<dbReference type="GO" id="GO:0005829">
    <property type="term" value="C:cytosol"/>
    <property type="evidence" value="ECO:0007669"/>
    <property type="project" value="TreeGrafter"/>
</dbReference>
<dbReference type="Proteomes" id="UP000215896">
    <property type="component" value="Unassembled WGS sequence"/>
</dbReference>
<accession>A0A255G8E3</accession>
<dbReference type="GO" id="GO:0070402">
    <property type="term" value="F:NADPH binding"/>
    <property type="evidence" value="ECO:0007669"/>
    <property type="project" value="TreeGrafter"/>
</dbReference>
<gene>
    <name evidence="4" type="ORF">CGZ94_15800</name>
</gene>
<dbReference type="SUPFAM" id="SSF50129">
    <property type="entry name" value="GroES-like"/>
    <property type="match status" value="1"/>
</dbReference>
<dbReference type="EMBL" id="NMVO01000016">
    <property type="protein sequence ID" value="OYO10483.1"/>
    <property type="molecule type" value="Genomic_DNA"/>
</dbReference>
<organism evidence="4 5">
    <name type="scientific">Enemella evansiae</name>
    <dbReference type="NCBI Taxonomy" id="2016499"/>
    <lineage>
        <taxon>Bacteria</taxon>
        <taxon>Bacillati</taxon>
        <taxon>Actinomycetota</taxon>
        <taxon>Actinomycetes</taxon>
        <taxon>Propionibacteriales</taxon>
        <taxon>Propionibacteriaceae</taxon>
        <taxon>Enemella</taxon>
    </lineage>
</organism>
<keyword evidence="2" id="KW-0560">Oxidoreductase</keyword>
<dbReference type="PANTHER" id="PTHR48106:SF7">
    <property type="entry name" value="DEHYDROGENASE, ZINC-CONTAINING, PUTATIVE (AFU_ORTHOLOGUE AFUA_5G10220)-RELATED"/>
    <property type="match status" value="1"/>
</dbReference>
<dbReference type="InterPro" id="IPR020843">
    <property type="entry name" value="ER"/>
</dbReference>
<sequence length="314" mass="33263">MRQARIDRFGGPEELYLTTEAEIPEPGPGEVQVKVRAAGTNPLDYKIRDGSSGLAKKLTEADFPLVLGRECSGTVTAVGDGVEGFGVGDQVFGMPPLSHPGRCYAEYVTLPADAMVHVPEGADPVVLGGTALVALTAWIATHELGKVQPGETVLVHGGTGGVGQLVVQLAKQAGAEVWATASTRNQDRLAELGAHPIDYTKQDFREVAPKADLIVDGVYFDTYLPSLDHLTDKGRIVSLPTLTDKTPAEERGIPVFVPMARPLPAELAQMAADIAAGKLSVEVSEVLPLERVAEAHEQLQSGHTRGKIVLDLEA</sequence>
<evidence type="ECO:0000313" key="5">
    <source>
        <dbReference type="Proteomes" id="UP000215896"/>
    </source>
</evidence>
<dbReference type="Gene3D" id="3.90.180.10">
    <property type="entry name" value="Medium-chain alcohol dehydrogenases, catalytic domain"/>
    <property type="match status" value="1"/>
</dbReference>
<evidence type="ECO:0000256" key="1">
    <source>
        <dbReference type="ARBA" id="ARBA00022857"/>
    </source>
</evidence>
<dbReference type="SUPFAM" id="SSF51735">
    <property type="entry name" value="NAD(P)-binding Rossmann-fold domains"/>
    <property type="match status" value="1"/>
</dbReference>
<evidence type="ECO:0000259" key="3">
    <source>
        <dbReference type="SMART" id="SM00829"/>
    </source>
</evidence>
<feature type="domain" description="Enoyl reductase (ER)" evidence="3">
    <location>
        <begin position="10"/>
        <end position="310"/>
    </location>
</feature>
<keyword evidence="5" id="KW-1185">Reference proteome</keyword>
<comment type="caution">
    <text evidence="4">The sequence shown here is derived from an EMBL/GenBank/DDBJ whole genome shotgun (WGS) entry which is preliminary data.</text>
</comment>
<protein>
    <submittedName>
        <fullName evidence="4">Oxidoreductase</fullName>
    </submittedName>
</protein>
<dbReference type="InterPro" id="IPR011032">
    <property type="entry name" value="GroES-like_sf"/>
</dbReference>
<proteinExistence type="predicted"/>
<dbReference type="GO" id="GO:0003960">
    <property type="term" value="F:quinone reductase (NADPH) activity"/>
    <property type="evidence" value="ECO:0007669"/>
    <property type="project" value="TreeGrafter"/>
</dbReference>